<keyword evidence="5" id="KW-1185">Reference proteome</keyword>
<evidence type="ECO:0000259" key="3">
    <source>
        <dbReference type="Pfam" id="PF24036"/>
    </source>
</evidence>
<feature type="domain" description="PGF-CTERM archaeal protein-sorting signal" evidence="2">
    <location>
        <begin position="216"/>
        <end position="237"/>
    </location>
</feature>
<dbReference type="GO" id="GO:0030115">
    <property type="term" value="C:S-layer"/>
    <property type="evidence" value="ECO:0007669"/>
    <property type="project" value="UniProtKB-SubCell"/>
</dbReference>
<dbReference type="AlphaFoldDB" id="A0ABD6CA09"/>
<evidence type="ECO:0000259" key="2">
    <source>
        <dbReference type="Pfam" id="PF18204"/>
    </source>
</evidence>
<dbReference type="Pfam" id="PF24036">
    <property type="entry name" value="DUF7345"/>
    <property type="match status" value="1"/>
</dbReference>
<dbReference type="NCBIfam" id="TIGR04126">
    <property type="entry name" value="PGF_CTERM"/>
    <property type="match status" value="1"/>
</dbReference>
<feature type="domain" description="DUF7345" evidence="3">
    <location>
        <begin position="38"/>
        <end position="144"/>
    </location>
</feature>
<comment type="caution">
    <text evidence="4">The sequence shown here is derived from an EMBL/GenBank/DDBJ whole genome shotgun (WGS) entry which is preliminary data.</text>
</comment>
<dbReference type="EMBL" id="JBHUDJ010000002">
    <property type="protein sequence ID" value="MFD1586653.1"/>
    <property type="molecule type" value="Genomic_DNA"/>
</dbReference>
<protein>
    <submittedName>
        <fullName evidence="4">PGF-CTERM sorting domain-containing protein</fullName>
    </submittedName>
</protein>
<dbReference type="RefSeq" id="WP_247379261.1">
    <property type="nucleotide sequence ID" value="NZ_JALLGV010000007.1"/>
</dbReference>
<evidence type="ECO:0000313" key="5">
    <source>
        <dbReference type="Proteomes" id="UP001597119"/>
    </source>
</evidence>
<evidence type="ECO:0000256" key="1">
    <source>
        <dbReference type="ARBA" id="ARBA00022729"/>
    </source>
</evidence>
<sequence>MNRSYVVTMAVVALTVFSAVTPAAGATAAESPERSFVVDVHEDGSATVTMTTTFDLASQNESDAFEQLKNDQQARERFRVRFRDRMQRVAADAANATGREMSITDATVDLRTVGATGVVELSVTWDGLAAVEGDTLTITEPFASGFTPDRPLKLIVPDEYAVTSMAPAADSSLDGTATWKAGSPLDGFAVTVEPIDAGESGTTAASGTETSSGDGPGFGTGLAITAILGTGYLALRRF</sequence>
<organism evidence="4 5">
    <name type="scientific">Halorientalis brevis</name>
    <dbReference type="NCBI Taxonomy" id="1126241"/>
    <lineage>
        <taxon>Archaea</taxon>
        <taxon>Methanobacteriati</taxon>
        <taxon>Methanobacteriota</taxon>
        <taxon>Stenosarchaea group</taxon>
        <taxon>Halobacteria</taxon>
        <taxon>Halobacteriales</taxon>
        <taxon>Haloarculaceae</taxon>
        <taxon>Halorientalis</taxon>
    </lineage>
</organism>
<dbReference type="Pfam" id="PF18204">
    <property type="entry name" value="PGF-CTERM"/>
    <property type="match status" value="1"/>
</dbReference>
<name>A0ABD6CA09_9EURY</name>
<dbReference type="Proteomes" id="UP001597119">
    <property type="component" value="Unassembled WGS sequence"/>
</dbReference>
<reference evidence="4 5" key="1">
    <citation type="journal article" date="2019" name="Int. J. Syst. Evol. Microbiol.">
        <title>The Global Catalogue of Microorganisms (GCM) 10K type strain sequencing project: providing services to taxonomists for standard genome sequencing and annotation.</title>
        <authorList>
            <consortium name="The Broad Institute Genomics Platform"/>
            <consortium name="The Broad Institute Genome Sequencing Center for Infectious Disease"/>
            <person name="Wu L."/>
            <person name="Ma J."/>
        </authorList>
    </citation>
    <scope>NUCLEOTIDE SEQUENCE [LARGE SCALE GENOMIC DNA]</scope>
    <source>
        <strain evidence="4 5">CGMCC 1.12125</strain>
    </source>
</reference>
<evidence type="ECO:0000313" key="4">
    <source>
        <dbReference type="EMBL" id="MFD1586653.1"/>
    </source>
</evidence>
<proteinExistence type="predicted"/>
<dbReference type="GO" id="GO:0005886">
    <property type="term" value="C:plasma membrane"/>
    <property type="evidence" value="ECO:0007669"/>
    <property type="project" value="UniProtKB-SubCell"/>
</dbReference>
<gene>
    <name evidence="4" type="ORF">ACFR9U_06635</name>
</gene>
<dbReference type="InterPro" id="IPR026371">
    <property type="entry name" value="PGF_CTERM"/>
</dbReference>
<keyword evidence="1" id="KW-0732">Signal</keyword>
<accession>A0ABD6CA09</accession>
<dbReference type="InterPro" id="IPR055769">
    <property type="entry name" value="DUF7345"/>
</dbReference>